<dbReference type="PROSITE" id="PS00652">
    <property type="entry name" value="TNFR_NGFR_1"/>
    <property type="match status" value="1"/>
</dbReference>
<evidence type="ECO:0000256" key="5">
    <source>
        <dbReference type="ARBA" id="ARBA00023136"/>
    </source>
</evidence>
<dbReference type="PANTHER" id="PTHR12120">
    <property type="entry name" value="TNFR-CYS DOMAIN-CONTAINING PROTEIN"/>
    <property type="match status" value="1"/>
</dbReference>
<feature type="repeat" description="TNFR-Cys" evidence="9">
    <location>
        <begin position="64"/>
        <end position="104"/>
    </location>
</feature>
<keyword evidence="2 10" id="KW-0812">Transmembrane</keyword>
<keyword evidence="5 10" id="KW-0472">Membrane</keyword>
<feature type="transmembrane region" description="Helical" evidence="10">
    <location>
        <begin position="172"/>
        <end position="197"/>
    </location>
</feature>
<keyword evidence="3" id="KW-0677">Repeat</keyword>
<dbReference type="GO" id="GO:0016020">
    <property type="term" value="C:membrane"/>
    <property type="evidence" value="ECO:0007669"/>
    <property type="project" value="UniProtKB-SubCell"/>
</dbReference>
<dbReference type="InterPro" id="IPR047526">
    <property type="entry name" value="TNR19/27/EDAR"/>
</dbReference>
<dbReference type="InterPro" id="IPR001368">
    <property type="entry name" value="TNFR/NGFR_Cys_rich_reg"/>
</dbReference>
<dbReference type="GO" id="GO:0043123">
    <property type="term" value="P:positive regulation of canonical NF-kappaB signal transduction"/>
    <property type="evidence" value="ECO:0007669"/>
    <property type="project" value="InterPro"/>
</dbReference>
<name>A0A9W9Y9H5_9CNID</name>
<proteinExistence type="predicted"/>
<evidence type="ECO:0000313" key="12">
    <source>
        <dbReference type="EMBL" id="KAJ7327376.1"/>
    </source>
</evidence>
<gene>
    <name evidence="12" type="ORF">OS493_027066</name>
</gene>
<keyword evidence="13" id="KW-1185">Reference proteome</keyword>
<evidence type="ECO:0000256" key="8">
    <source>
        <dbReference type="ARBA" id="ARBA00023180"/>
    </source>
</evidence>
<dbReference type="Gene3D" id="1.10.533.10">
    <property type="entry name" value="Death Domain, Fas"/>
    <property type="match status" value="1"/>
</dbReference>
<comment type="caution">
    <text evidence="12">The sequence shown here is derived from an EMBL/GenBank/DDBJ whole genome shotgun (WGS) entry which is preliminary data.</text>
</comment>
<sequence>MPFYKQCNANEISCQPKCLDDQYLVVTRKGANICENCKTCPIGSSLSPQCGSILESTDDIKCLECTEGKTFSDKPGKEPCKVCSMCSVGQKELIPCNLTHDRVCGQCDKGFYNVTSIECKPCSACCDDDYDVRVASCVAQNMPENKQCGYTQQAMCQQKNGKTIIHSKFPSIINVVAIGIGIITAIAVLVLCCYLTYRRCKGQPEEPQSHMDSITLENQTTHSSQDTLSFDKSDSKLLCSLLQHESDDVRKIYDRLDTKMPGHGHYRAVALYHGLDHYQIASGLDKNNDGPSRALIEWLAAEKPELTVKEFVTVVRRETKRNDVANLLEAYDANYTN</sequence>
<dbReference type="Pfam" id="PF00020">
    <property type="entry name" value="TNFR_c6"/>
    <property type="match status" value="1"/>
</dbReference>
<keyword evidence="4 10" id="KW-1133">Transmembrane helix</keyword>
<evidence type="ECO:0000256" key="4">
    <source>
        <dbReference type="ARBA" id="ARBA00022989"/>
    </source>
</evidence>
<evidence type="ECO:0000259" key="11">
    <source>
        <dbReference type="PROSITE" id="PS50050"/>
    </source>
</evidence>
<comment type="subcellular location">
    <subcellularLocation>
        <location evidence="1">Membrane</location>
        <topology evidence="1">Single-pass membrane protein</topology>
    </subcellularLocation>
</comment>
<evidence type="ECO:0000256" key="2">
    <source>
        <dbReference type="ARBA" id="ARBA00022692"/>
    </source>
</evidence>
<feature type="disulfide bond" evidence="9">
    <location>
        <begin position="86"/>
        <end position="104"/>
    </location>
</feature>
<dbReference type="CDD" id="cd00185">
    <property type="entry name" value="TNFRSF"/>
    <property type="match status" value="1"/>
</dbReference>
<evidence type="ECO:0000256" key="7">
    <source>
        <dbReference type="ARBA" id="ARBA00023170"/>
    </source>
</evidence>
<evidence type="ECO:0000256" key="6">
    <source>
        <dbReference type="ARBA" id="ARBA00023157"/>
    </source>
</evidence>
<feature type="disulfide bond" evidence="9">
    <location>
        <begin position="65"/>
        <end position="80"/>
    </location>
</feature>
<keyword evidence="7" id="KW-0675">Receptor</keyword>
<keyword evidence="8" id="KW-0325">Glycoprotein</keyword>
<dbReference type="SMART" id="SM00208">
    <property type="entry name" value="TNFR"/>
    <property type="match status" value="1"/>
</dbReference>
<dbReference type="InterPro" id="IPR011029">
    <property type="entry name" value="DEATH-like_dom_sf"/>
</dbReference>
<dbReference type="GO" id="GO:0038023">
    <property type="term" value="F:signaling receptor activity"/>
    <property type="evidence" value="ECO:0007669"/>
    <property type="project" value="InterPro"/>
</dbReference>
<evidence type="ECO:0000256" key="1">
    <source>
        <dbReference type="ARBA" id="ARBA00004167"/>
    </source>
</evidence>
<feature type="disulfide bond" evidence="9">
    <location>
        <begin position="83"/>
        <end position="96"/>
    </location>
</feature>
<feature type="domain" description="TNFR-Cys" evidence="11">
    <location>
        <begin position="64"/>
        <end position="104"/>
    </location>
</feature>
<dbReference type="GO" id="GO:0046330">
    <property type="term" value="P:positive regulation of JNK cascade"/>
    <property type="evidence" value="ECO:0007669"/>
    <property type="project" value="InterPro"/>
</dbReference>
<dbReference type="Gene3D" id="2.10.50.10">
    <property type="entry name" value="Tumor Necrosis Factor Receptor, subunit A, domain 2"/>
    <property type="match status" value="1"/>
</dbReference>
<evidence type="ECO:0000256" key="9">
    <source>
        <dbReference type="PROSITE-ProRule" id="PRU00206"/>
    </source>
</evidence>
<organism evidence="12 13">
    <name type="scientific">Desmophyllum pertusum</name>
    <dbReference type="NCBI Taxonomy" id="174260"/>
    <lineage>
        <taxon>Eukaryota</taxon>
        <taxon>Metazoa</taxon>
        <taxon>Cnidaria</taxon>
        <taxon>Anthozoa</taxon>
        <taxon>Hexacorallia</taxon>
        <taxon>Scleractinia</taxon>
        <taxon>Caryophylliina</taxon>
        <taxon>Caryophylliidae</taxon>
        <taxon>Desmophyllum</taxon>
    </lineage>
</organism>
<dbReference type="OrthoDB" id="5984146at2759"/>
<evidence type="ECO:0000256" key="3">
    <source>
        <dbReference type="ARBA" id="ARBA00022737"/>
    </source>
</evidence>
<dbReference type="PROSITE" id="PS50050">
    <property type="entry name" value="TNFR_NGFR_2"/>
    <property type="match status" value="1"/>
</dbReference>
<protein>
    <recommendedName>
        <fullName evidence="11">TNFR-Cys domain-containing protein</fullName>
    </recommendedName>
</protein>
<dbReference type="AlphaFoldDB" id="A0A9W9Y9H5"/>
<evidence type="ECO:0000313" key="13">
    <source>
        <dbReference type="Proteomes" id="UP001163046"/>
    </source>
</evidence>
<reference evidence="12" key="1">
    <citation type="submission" date="2023-01" db="EMBL/GenBank/DDBJ databases">
        <title>Genome assembly of the deep-sea coral Lophelia pertusa.</title>
        <authorList>
            <person name="Herrera S."/>
            <person name="Cordes E."/>
        </authorList>
    </citation>
    <scope>NUCLEOTIDE SEQUENCE</scope>
    <source>
        <strain evidence="12">USNM1676648</strain>
        <tissue evidence="12">Polyp</tissue>
    </source>
</reference>
<accession>A0A9W9Y9H5</accession>
<keyword evidence="6 9" id="KW-1015">Disulfide bond</keyword>
<dbReference type="Proteomes" id="UP001163046">
    <property type="component" value="Unassembled WGS sequence"/>
</dbReference>
<dbReference type="EMBL" id="MU827801">
    <property type="protein sequence ID" value="KAJ7327376.1"/>
    <property type="molecule type" value="Genomic_DNA"/>
</dbReference>
<dbReference type="PANTHER" id="PTHR12120:SF10">
    <property type="entry name" value="TNFR-CYS DOMAIN-CONTAINING PROTEIN"/>
    <property type="match status" value="1"/>
</dbReference>
<evidence type="ECO:0000256" key="10">
    <source>
        <dbReference type="SAM" id="Phobius"/>
    </source>
</evidence>